<name>A0AAE1MNS8_9FABA</name>
<protein>
    <recommendedName>
        <fullName evidence="3">RNase H type-1 domain-containing protein</fullName>
    </recommendedName>
</protein>
<comment type="caution">
    <text evidence="1">The sequence shown here is derived from an EMBL/GenBank/DDBJ whole genome shotgun (WGS) entry which is preliminary data.</text>
</comment>
<evidence type="ECO:0000313" key="2">
    <source>
        <dbReference type="Proteomes" id="UP001293593"/>
    </source>
</evidence>
<organism evidence="1 2">
    <name type="scientific">Acacia crassicarpa</name>
    <name type="common">northern wattle</name>
    <dbReference type="NCBI Taxonomy" id="499986"/>
    <lineage>
        <taxon>Eukaryota</taxon>
        <taxon>Viridiplantae</taxon>
        <taxon>Streptophyta</taxon>
        <taxon>Embryophyta</taxon>
        <taxon>Tracheophyta</taxon>
        <taxon>Spermatophyta</taxon>
        <taxon>Magnoliopsida</taxon>
        <taxon>eudicotyledons</taxon>
        <taxon>Gunneridae</taxon>
        <taxon>Pentapetalae</taxon>
        <taxon>rosids</taxon>
        <taxon>fabids</taxon>
        <taxon>Fabales</taxon>
        <taxon>Fabaceae</taxon>
        <taxon>Caesalpinioideae</taxon>
        <taxon>mimosoid clade</taxon>
        <taxon>Acacieae</taxon>
        <taxon>Acacia</taxon>
    </lineage>
</organism>
<dbReference type="AlphaFoldDB" id="A0AAE1MNS8"/>
<keyword evidence="2" id="KW-1185">Reference proteome</keyword>
<evidence type="ECO:0000313" key="1">
    <source>
        <dbReference type="EMBL" id="KAK4267416.1"/>
    </source>
</evidence>
<accession>A0AAE1MNS8</accession>
<dbReference type="Proteomes" id="UP001293593">
    <property type="component" value="Unassembled WGS sequence"/>
</dbReference>
<dbReference type="EMBL" id="JAWXYG010000007">
    <property type="protein sequence ID" value="KAK4267416.1"/>
    <property type="molecule type" value="Genomic_DNA"/>
</dbReference>
<sequence length="66" mass="7069">MAVGGQGKTVEHETCWKPPLEGWVKINTDGAFSHFGAGIACGGVIRDRDTRGNFFAGLHVQRNGRG</sequence>
<reference evidence="1" key="1">
    <citation type="submission" date="2023-10" db="EMBL/GenBank/DDBJ databases">
        <title>Chromosome-level genome of the transformable northern wattle, Acacia crassicarpa.</title>
        <authorList>
            <person name="Massaro I."/>
            <person name="Sinha N.R."/>
            <person name="Poethig S."/>
            <person name="Leichty A.R."/>
        </authorList>
    </citation>
    <scope>NUCLEOTIDE SEQUENCE</scope>
    <source>
        <strain evidence="1">Acra3RX</strain>
        <tissue evidence="1">Leaf</tissue>
    </source>
</reference>
<evidence type="ECO:0008006" key="3">
    <source>
        <dbReference type="Google" id="ProtNLM"/>
    </source>
</evidence>
<proteinExistence type="predicted"/>
<gene>
    <name evidence="1" type="ORF">QN277_024200</name>
</gene>